<keyword evidence="1" id="KW-1133">Transmembrane helix</keyword>
<accession>A0A382WRC7</accession>
<organism evidence="2">
    <name type="scientific">marine metagenome</name>
    <dbReference type="NCBI Taxonomy" id="408172"/>
    <lineage>
        <taxon>unclassified sequences</taxon>
        <taxon>metagenomes</taxon>
        <taxon>ecological metagenomes</taxon>
    </lineage>
</organism>
<keyword evidence="1" id="KW-0472">Membrane</keyword>
<feature type="non-terminal residue" evidence="2">
    <location>
        <position position="43"/>
    </location>
</feature>
<gene>
    <name evidence="2" type="ORF">METZ01_LOCUS413435</name>
</gene>
<reference evidence="2" key="1">
    <citation type="submission" date="2018-05" db="EMBL/GenBank/DDBJ databases">
        <authorList>
            <person name="Lanie J.A."/>
            <person name="Ng W.-L."/>
            <person name="Kazmierczak K.M."/>
            <person name="Andrzejewski T.M."/>
            <person name="Davidsen T.M."/>
            <person name="Wayne K.J."/>
            <person name="Tettelin H."/>
            <person name="Glass J.I."/>
            <person name="Rusch D."/>
            <person name="Podicherti R."/>
            <person name="Tsui H.-C.T."/>
            <person name="Winkler M.E."/>
        </authorList>
    </citation>
    <scope>NUCLEOTIDE SEQUENCE</scope>
</reference>
<evidence type="ECO:0000313" key="2">
    <source>
        <dbReference type="EMBL" id="SVD60581.1"/>
    </source>
</evidence>
<proteinExistence type="predicted"/>
<dbReference type="EMBL" id="UINC01161410">
    <property type="protein sequence ID" value="SVD60581.1"/>
    <property type="molecule type" value="Genomic_DNA"/>
</dbReference>
<evidence type="ECO:0000256" key="1">
    <source>
        <dbReference type="SAM" id="Phobius"/>
    </source>
</evidence>
<feature type="transmembrane region" description="Helical" evidence="1">
    <location>
        <begin position="9"/>
        <end position="27"/>
    </location>
</feature>
<sequence>MKKVFYKQLMYAVCTMLLLFFIFLKFIDYYTLHNKYIILPDFY</sequence>
<name>A0A382WRC7_9ZZZZ</name>
<keyword evidence="1" id="KW-0812">Transmembrane</keyword>
<dbReference type="AlphaFoldDB" id="A0A382WRC7"/>
<protein>
    <submittedName>
        <fullName evidence="2">Uncharacterized protein</fullName>
    </submittedName>
</protein>